<dbReference type="InterPro" id="IPR018466">
    <property type="entry name" value="Kre9/Knh1-like_N"/>
</dbReference>
<sequence>MAKTLTTLLAALWLTATLAACASASLYCTSPVASTVWTAGRSQTISWTDDKAPPRLAAYGALDIELLSGADDENPVATLARGVDASARSCSAWVSPAWGPNGSD</sequence>
<proteinExistence type="predicted"/>
<dbReference type="PANTHER" id="PTHR28154:SF1">
    <property type="entry name" value="CELL WALL SYNTHESIS PROTEIN KNH1-RELATED"/>
    <property type="match status" value="1"/>
</dbReference>
<dbReference type="AlphaFoldDB" id="A0A9P3LEN1"/>
<dbReference type="Proteomes" id="UP000703269">
    <property type="component" value="Unassembled WGS sequence"/>
</dbReference>
<comment type="caution">
    <text evidence="4">The sequence shown here is derived from an EMBL/GenBank/DDBJ whole genome shotgun (WGS) entry which is preliminary data.</text>
</comment>
<gene>
    <name evidence="4" type="ORF">PsYK624_085790</name>
</gene>
<organism evidence="4 5">
    <name type="scientific">Phanerochaete sordida</name>
    <dbReference type="NCBI Taxonomy" id="48140"/>
    <lineage>
        <taxon>Eukaryota</taxon>
        <taxon>Fungi</taxon>
        <taxon>Dikarya</taxon>
        <taxon>Basidiomycota</taxon>
        <taxon>Agaricomycotina</taxon>
        <taxon>Agaricomycetes</taxon>
        <taxon>Polyporales</taxon>
        <taxon>Phanerochaetaceae</taxon>
        <taxon>Phanerochaete</taxon>
    </lineage>
</organism>
<keyword evidence="1 2" id="KW-0732">Signal</keyword>
<feature type="domain" description="Yeast cell wall synthesis Kre9/Knh1-like N-terminal" evidence="3">
    <location>
        <begin position="30"/>
        <end position="95"/>
    </location>
</feature>
<evidence type="ECO:0000256" key="1">
    <source>
        <dbReference type="ARBA" id="ARBA00022729"/>
    </source>
</evidence>
<reference evidence="4 5" key="1">
    <citation type="submission" date="2021-08" db="EMBL/GenBank/DDBJ databases">
        <title>Draft Genome Sequence of Phanerochaete sordida strain YK-624.</title>
        <authorList>
            <person name="Mori T."/>
            <person name="Dohra H."/>
            <person name="Suzuki T."/>
            <person name="Kawagishi H."/>
            <person name="Hirai H."/>
        </authorList>
    </citation>
    <scope>NUCLEOTIDE SEQUENCE [LARGE SCALE GENOMIC DNA]</scope>
    <source>
        <strain evidence="4 5">YK-624</strain>
    </source>
</reference>
<dbReference type="EMBL" id="BPQB01000026">
    <property type="protein sequence ID" value="GJE92425.1"/>
    <property type="molecule type" value="Genomic_DNA"/>
</dbReference>
<evidence type="ECO:0000313" key="4">
    <source>
        <dbReference type="EMBL" id="GJE92425.1"/>
    </source>
</evidence>
<dbReference type="GO" id="GO:0006078">
    <property type="term" value="P:(1-&gt;6)-beta-D-glucan biosynthetic process"/>
    <property type="evidence" value="ECO:0007669"/>
    <property type="project" value="InterPro"/>
</dbReference>
<feature type="chain" id="PRO_5040330073" description="Yeast cell wall synthesis Kre9/Knh1-like N-terminal domain-containing protein" evidence="2">
    <location>
        <begin position="25"/>
        <end position="104"/>
    </location>
</feature>
<evidence type="ECO:0000259" key="3">
    <source>
        <dbReference type="Pfam" id="PF10342"/>
    </source>
</evidence>
<dbReference type="OrthoDB" id="3250770at2759"/>
<accession>A0A9P3LEN1</accession>
<dbReference type="PANTHER" id="PTHR28154">
    <property type="entry name" value="CELL WALL SYNTHESIS PROTEIN KNH1-RELATED"/>
    <property type="match status" value="1"/>
</dbReference>
<keyword evidence="5" id="KW-1185">Reference proteome</keyword>
<evidence type="ECO:0000313" key="5">
    <source>
        <dbReference type="Proteomes" id="UP000703269"/>
    </source>
</evidence>
<feature type="signal peptide" evidence="2">
    <location>
        <begin position="1"/>
        <end position="24"/>
    </location>
</feature>
<dbReference type="Pfam" id="PF10342">
    <property type="entry name" value="Kre9_KNH"/>
    <property type="match status" value="1"/>
</dbReference>
<name>A0A9P3LEN1_9APHY</name>
<dbReference type="GO" id="GO:0042546">
    <property type="term" value="P:cell wall biogenesis"/>
    <property type="evidence" value="ECO:0007669"/>
    <property type="project" value="InterPro"/>
</dbReference>
<evidence type="ECO:0000256" key="2">
    <source>
        <dbReference type="SAM" id="SignalP"/>
    </source>
</evidence>
<protein>
    <recommendedName>
        <fullName evidence="3">Yeast cell wall synthesis Kre9/Knh1-like N-terminal domain-containing protein</fullName>
    </recommendedName>
</protein>
<dbReference type="PROSITE" id="PS51257">
    <property type="entry name" value="PROKAR_LIPOPROTEIN"/>
    <property type="match status" value="1"/>
</dbReference>
<dbReference type="InterPro" id="IPR045328">
    <property type="entry name" value="Kre9/Knh1"/>
</dbReference>